<dbReference type="Gene3D" id="1.10.472.10">
    <property type="entry name" value="Cyclin-like"/>
    <property type="match status" value="1"/>
</dbReference>
<protein>
    <submittedName>
        <fullName evidence="4">HTH domain-containing protein</fullName>
    </submittedName>
</protein>
<dbReference type="STRING" id="46223.SAMN05421852_101190"/>
<organism evidence="4 5">
    <name type="scientific">Thermoflavimicrobium dichotomicum</name>
    <dbReference type="NCBI Taxonomy" id="46223"/>
    <lineage>
        <taxon>Bacteria</taxon>
        <taxon>Bacillati</taxon>
        <taxon>Bacillota</taxon>
        <taxon>Bacilli</taxon>
        <taxon>Bacillales</taxon>
        <taxon>Thermoactinomycetaceae</taxon>
        <taxon>Thermoflavimicrobium</taxon>
    </lineage>
</organism>
<dbReference type="InterPro" id="IPR036915">
    <property type="entry name" value="Cyclin-like_sf"/>
</dbReference>
<reference evidence="4 5" key="1">
    <citation type="submission" date="2016-10" db="EMBL/GenBank/DDBJ databases">
        <authorList>
            <person name="de Groot N.N."/>
        </authorList>
    </citation>
    <scope>NUCLEOTIDE SEQUENCE [LARGE SCALE GENOMIC DNA]</scope>
    <source>
        <strain evidence="4 5">DSM 44778</strain>
    </source>
</reference>
<keyword evidence="2 3" id="KW-0802">TPR repeat</keyword>
<sequence>MKRSQIGLDSEEKKVVRLRFDAGFFFERAVRSLNRHQYEKALKYFRLAVEKEPDNPVNHCNLAGILSELGRYEESNKVLETVLNEVDPNLHECLFYMANNAGNMDNLELAESYLLEYLSRDPYGEYAEEAEDMLYMLSLELGRPPKEPIPVELPLHIQKHEEAYRYLETGNFLPAIDLLKEIIEMQPDYLPAYNNLAQAYYYMGKIEESLELIDQVLKKDPTNLHALCNFAVISDAMGKVSLSQRIIQTLKNLVPMHKEHAYKLALTMGTLGEHEVAYKLFSLLAKVEILPEPDLYHYAAVSAWNTGRLIQARRYWKKALALDQQSGVPLFYLKQVEKHLNHPDHTRPVVSYDYRIPEEKKDIPPSEQLEELYSDPSFTQFLYNLLDEGHDHDKFGAIQTLALLSPEDLEEKLREILLRPGENMQLKKMALFTLQDMNAEPPFMMNYEGYKLQIERVYLQTDFSLWKKKWDQVWDCCLKHMQDASSKEKQKAKALWKKQMENGIPTVHKVEGWAAAIEYLAIKQDQQAVTKTSLAQKYNISVSTVTRYIKQLSSLADEIFDKK</sequence>
<dbReference type="Gene3D" id="1.25.40.10">
    <property type="entry name" value="Tetratricopeptide repeat domain"/>
    <property type="match status" value="2"/>
</dbReference>
<proteinExistence type="predicted"/>
<dbReference type="Proteomes" id="UP000199545">
    <property type="component" value="Unassembled WGS sequence"/>
</dbReference>
<feature type="repeat" description="TPR" evidence="3">
    <location>
        <begin position="190"/>
        <end position="223"/>
    </location>
</feature>
<dbReference type="SUPFAM" id="SSF48452">
    <property type="entry name" value="TPR-like"/>
    <property type="match status" value="2"/>
</dbReference>
<evidence type="ECO:0000313" key="5">
    <source>
        <dbReference type="Proteomes" id="UP000199545"/>
    </source>
</evidence>
<evidence type="ECO:0000256" key="3">
    <source>
        <dbReference type="PROSITE-ProRule" id="PRU00339"/>
    </source>
</evidence>
<name>A0A1I3JSB6_9BACL</name>
<dbReference type="RefSeq" id="WP_175482222.1">
    <property type="nucleotide sequence ID" value="NZ_FORR01000001.1"/>
</dbReference>
<evidence type="ECO:0000313" key="4">
    <source>
        <dbReference type="EMBL" id="SFI63093.1"/>
    </source>
</evidence>
<feature type="repeat" description="TPR" evidence="3">
    <location>
        <begin position="22"/>
        <end position="55"/>
    </location>
</feature>
<accession>A0A1I3JSB6</accession>
<dbReference type="InterPro" id="IPR051685">
    <property type="entry name" value="Ycf3/AcsC/BcsC/TPR_MFPF"/>
</dbReference>
<dbReference type="InterPro" id="IPR019734">
    <property type="entry name" value="TPR_rpt"/>
</dbReference>
<dbReference type="PANTHER" id="PTHR44943:SF8">
    <property type="entry name" value="TPR REPEAT-CONTAINING PROTEIN MJ0263"/>
    <property type="match status" value="1"/>
</dbReference>
<dbReference type="AlphaFoldDB" id="A0A1I3JSB6"/>
<dbReference type="PROSITE" id="PS50005">
    <property type="entry name" value="TPR"/>
    <property type="match status" value="2"/>
</dbReference>
<gene>
    <name evidence="4" type="ORF">SAMN05421852_101190</name>
</gene>
<dbReference type="SUPFAM" id="SSF47954">
    <property type="entry name" value="Cyclin-like"/>
    <property type="match status" value="1"/>
</dbReference>
<dbReference type="PANTHER" id="PTHR44943">
    <property type="entry name" value="CELLULOSE SYNTHASE OPERON PROTEIN C"/>
    <property type="match status" value="1"/>
</dbReference>
<dbReference type="EMBL" id="FORR01000001">
    <property type="protein sequence ID" value="SFI63093.1"/>
    <property type="molecule type" value="Genomic_DNA"/>
</dbReference>
<keyword evidence="5" id="KW-1185">Reference proteome</keyword>
<dbReference type="SMART" id="SM00028">
    <property type="entry name" value="TPR"/>
    <property type="match status" value="4"/>
</dbReference>
<dbReference type="Pfam" id="PF14559">
    <property type="entry name" value="TPR_19"/>
    <property type="match status" value="2"/>
</dbReference>
<evidence type="ECO:0000256" key="2">
    <source>
        <dbReference type="ARBA" id="ARBA00022803"/>
    </source>
</evidence>
<evidence type="ECO:0000256" key="1">
    <source>
        <dbReference type="ARBA" id="ARBA00022737"/>
    </source>
</evidence>
<dbReference type="InterPro" id="IPR011990">
    <property type="entry name" value="TPR-like_helical_dom_sf"/>
</dbReference>
<keyword evidence="1" id="KW-0677">Repeat</keyword>